<dbReference type="Gene3D" id="3.50.50.60">
    <property type="entry name" value="FAD/NAD(P)-binding domain"/>
    <property type="match status" value="2"/>
</dbReference>
<evidence type="ECO:0000256" key="1">
    <source>
        <dbReference type="ARBA" id="ARBA00001974"/>
    </source>
</evidence>
<dbReference type="AlphaFoldDB" id="A0A100I3B4"/>
<comment type="similarity">
    <text evidence="2 6">Belongs to the flavin monoamine oxidase family.</text>
</comment>
<dbReference type="VEuPathDB" id="FungiDB:ATCC64974_41670"/>
<dbReference type="VEuPathDB" id="FungiDB:M747DRAFT_358493"/>
<evidence type="ECO:0000256" key="6">
    <source>
        <dbReference type="RuleBase" id="RU362067"/>
    </source>
</evidence>
<dbReference type="SUPFAM" id="SSF51905">
    <property type="entry name" value="FAD/NAD(P)-binding domain"/>
    <property type="match status" value="1"/>
</dbReference>
<keyword evidence="6" id="KW-0285">Flavoprotein</keyword>
<keyword evidence="6" id="KW-0274">FAD</keyword>
<dbReference type="InterPro" id="IPR002937">
    <property type="entry name" value="Amino_oxidase"/>
</dbReference>
<dbReference type="OrthoDB" id="7777654at2759"/>
<dbReference type="VEuPathDB" id="FungiDB:An12g03290"/>
<name>A0A100I3B4_ASPNG</name>
<dbReference type="VEuPathDB" id="FungiDB:ASPNIDRAFT2_1084380"/>
<sequence length="522" mass="58997">MSFPVRKTQDGYSWTRATGMRKGDLVCRGVVEPRYKKITPAGHSYDAIVIGAGYAGLMAARDLTDRGHSVLMLEARDRVGGRTYTVEADGIKYEMGGTWVTHHMAYLFKEMVRYKMDRDLLLTHHREYENDYYTLNVPGAAPRKLTHEEGGKIASRAWDIFVNVDGANCRRICPLPHAQLENILTDRKEVELYDKISCRDRFEEIKHLLTAEEAGVLVAMLLHISGGSMENSSLWDMIRSHALMSHSSENFGPIWTTFKLREGQSELAKRMFDDAVAHELDYSFQTPVQAIRDIGNIVEVQTTAGTVYRAQRLVSTIPLNVLHTIQFSPPLSSKRREALEIGHVNFMTKIHAEVEGSGLASWNGMRYPNLLMFGYGDGVTENGNAHIVGFGKDERANYVPEREPERTVDAFKNLHPMEVKKMVSEDLVSTLIYHMANTGQIFHNWITDPWSFGGPAWWRPEYMTKYQEELQSRHGNVLFASADWAHGWRAAIDGALEQGCLAAQDIAAEIEPKAKTTIKAKF</sequence>
<evidence type="ECO:0000313" key="9">
    <source>
        <dbReference type="Proteomes" id="UP000068243"/>
    </source>
</evidence>
<dbReference type="Proteomes" id="UP000068243">
    <property type="component" value="Unassembled WGS sequence"/>
</dbReference>
<evidence type="ECO:0000256" key="5">
    <source>
        <dbReference type="PIRSR" id="PIRSR601613-1"/>
    </source>
</evidence>
<organism evidence="8 9">
    <name type="scientific">Aspergillus niger</name>
    <dbReference type="NCBI Taxonomy" id="5061"/>
    <lineage>
        <taxon>Eukaryota</taxon>
        <taxon>Fungi</taxon>
        <taxon>Dikarya</taxon>
        <taxon>Ascomycota</taxon>
        <taxon>Pezizomycotina</taxon>
        <taxon>Eurotiomycetes</taxon>
        <taxon>Eurotiomycetidae</taxon>
        <taxon>Eurotiales</taxon>
        <taxon>Aspergillaceae</taxon>
        <taxon>Aspergillus</taxon>
        <taxon>Aspergillus subgen. Circumdati</taxon>
    </lineage>
</organism>
<gene>
    <name evidence="8" type="ORF">ABL_00106</name>
</gene>
<reference evidence="9" key="1">
    <citation type="journal article" date="2016" name="Genome Announc.">
        <title>Draft genome sequence of Aspergillus niger strain An76.</title>
        <authorList>
            <person name="Gong W."/>
            <person name="Cheng Z."/>
            <person name="Zhang H."/>
            <person name="Liu L."/>
            <person name="Gao P."/>
            <person name="Wang L."/>
        </authorList>
    </citation>
    <scope>NUCLEOTIDE SEQUENCE [LARGE SCALE GENOMIC DNA]</scope>
    <source>
        <strain evidence="9">An76</strain>
    </source>
</reference>
<protein>
    <recommendedName>
        <fullName evidence="6">Amine oxidase</fullName>
        <ecNumber evidence="6">1.4.3.-</ecNumber>
    </recommendedName>
</protein>
<dbReference type="PRINTS" id="PR00757">
    <property type="entry name" value="AMINEOXDASEF"/>
</dbReference>
<dbReference type="GO" id="GO:0097621">
    <property type="term" value="F:monoamine oxidase activity"/>
    <property type="evidence" value="ECO:0007669"/>
    <property type="project" value="UniProtKB-EC"/>
</dbReference>
<dbReference type="InterPro" id="IPR001613">
    <property type="entry name" value="Flavin_amine_oxidase"/>
</dbReference>
<dbReference type="Pfam" id="PF01593">
    <property type="entry name" value="Amino_oxidase"/>
    <property type="match status" value="1"/>
</dbReference>
<keyword evidence="3 6" id="KW-0560">Oxidoreductase</keyword>
<dbReference type="InterPro" id="IPR050703">
    <property type="entry name" value="Flavin_MAO"/>
</dbReference>
<dbReference type="InterPro" id="IPR036188">
    <property type="entry name" value="FAD/NAD-bd_sf"/>
</dbReference>
<dbReference type="PANTHER" id="PTHR43563:SF1">
    <property type="entry name" value="AMINE OXIDASE [FLAVIN-CONTAINING] B"/>
    <property type="match status" value="1"/>
</dbReference>
<feature type="binding site" evidence="5">
    <location>
        <position position="288"/>
    </location>
    <ligand>
        <name>FAD</name>
        <dbReference type="ChEBI" id="CHEBI:57692"/>
    </ligand>
</feature>
<dbReference type="EMBL" id="BCMY01000001">
    <property type="protein sequence ID" value="GAQ33325.1"/>
    <property type="molecule type" value="Genomic_DNA"/>
</dbReference>
<comment type="catalytic activity">
    <reaction evidence="4">
        <text>a secondary aliphatic amine + O2 + H2O = a primary amine + an aldehyde + H2O2</text>
        <dbReference type="Rhea" id="RHEA:26414"/>
        <dbReference type="ChEBI" id="CHEBI:15377"/>
        <dbReference type="ChEBI" id="CHEBI:15379"/>
        <dbReference type="ChEBI" id="CHEBI:16240"/>
        <dbReference type="ChEBI" id="CHEBI:17478"/>
        <dbReference type="ChEBI" id="CHEBI:58855"/>
        <dbReference type="ChEBI" id="CHEBI:65296"/>
        <dbReference type="EC" id="1.4.3.4"/>
    </reaction>
</comment>
<accession>A0A100I3B4</accession>
<feature type="binding site" evidence="5">
    <location>
        <begin position="74"/>
        <end position="75"/>
    </location>
    <ligand>
        <name>FAD</name>
        <dbReference type="ChEBI" id="CHEBI:57692"/>
    </ligand>
</feature>
<comment type="caution">
    <text evidence="8">The sequence shown here is derived from an EMBL/GenBank/DDBJ whole genome shotgun (WGS) entry which is preliminary data.</text>
</comment>
<dbReference type="PANTHER" id="PTHR43563">
    <property type="entry name" value="AMINE OXIDASE"/>
    <property type="match status" value="1"/>
</dbReference>
<dbReference type="EC" id="1.4.3.-" evidence="6"/>
<evidence type="ECO:0000259" key="7">
    <source>
        <dbReference type="Pfam" id="PF01593"/>
    </source>
</evidence>
<comment type="cofactor">
    <cofactor evidence="1 6">
        <name>FAD</name>
        <dbReference type="ChEBI" id="CHEBI:57692"/>
    </cofactor>
</comment>
<dbReference type="Gene3D" id="3.90.660.10">
    <property type="match status" value="2"/>
</dbReference>
<dbReference type="OMA" id="IWTTFKL"/>
<evidence type="ECO:0000256" key="2">
    <source>
        <dbReference type="ARBA" id="ARBA00005995"/>
    </source>
</evidence>
<proteinExistence type="inferred from homology"/>
<evidence type="ECO:0000256" key="4">
    <source>
        <dbReference type="ARBA" id="ARBA00048448"/>
    </source>
</evidence>
<evidence type="ECO:0000256" key="3">
    <source>
        <dbReference type="ARBA" id="ARBA00023002"/>
    </source>
</evidence>
<feature type="domain" description="Amine oxidase" evidence="7">
    <location>
        <begin position="55"/>
        <end position="506"/>
    </location>
</feature>
<evidence type="ECO:0000313" key="8">
    <source>
        <dbReference type="EMBL" id="GAQ33325.1"/>
    </source>
</evidence>